<dbReference type="AlphaFoldDB" id="A0A3P7LCU4"/>
<gene>
    <name evidence="1" type="ORF">DILT_LOCUS10425</name>
</gene>
<evidence type="ECO:0000313" key="2">
    <source>
        <dbReference type="Proteomes" id="UP000281553"/>
    </source>
</evidence>
<sequence>MDDQPNSMAELLAHKYTADYDEYRKQWREVDNLMKPRASCKPIVPKVFNTNPLVKKKKCSGLIRLDKVELKPRQMAAQLTVITFRVM</sequence>
<keyword evidence="2" id="KW-1185">Reference proteome</keyword>
<proteinExistence type="predicted"/>
<accession>A0A3P7LCU4</accession>
<organism evidence="1 2">
    <name type="scientific">Dibothriocephalus latus</name>
    <name type="common">Fish tapeworm</name>
    <name type="synonym">Diphyllobothrium latum</name>
    <dbReference type="NCBI Taxonomy" id="60516"/>
    <lineage>
        <taxon>Eukaryota</taxon>
        <taxon>Metazoa</taxon>
        <taxon>Spiralia</taxon>
        <taxon>Lophotrochozoa</taxon>
        <taxon>Platyhelminthes</taxon>
        <taxon>Cestoda</taxon>
        <taxon>Eucestoda</taxon>
        <taxon>Diphyllobothriidea</taxon>
        <taxon>Diphyllobothriidae</taxon>
        <taxon>Dibothriocephalus</taxon>
    </lineage>
</organism>
<name>A0A3P7LCU4_DIBLA</name>
<dbReference type="Proteomes" id="UP000281553">
    <property type="component" value="Unassembled WGS sequence"/>
</dbReference>
<protein>
    <submittedName>
        <fullName evidence="1">Uncharacterized protein</fullName>
    </submittedName>
</protein>
<dbReference type="EMBL" id="UYRU01059728">
    <property type="protein sequence ID" value="VDN14594.1"/>
    <property type="molecule type" value="Genomic_DNA"/>
</dbReference>
<reference evidence="1 2" key="1">
    <citation type="submission" date="2018-11" db="EMBL/GenBank/DDBJ databases">
        <authorList>
            <consortium name="Pathogen Informatics"/>
        </authorList>
    </citation>
    <scope>NUCLEOTIDE SEQUENCE [LARGE SCALE GENOMIC DNA]</scope>
</reference>
<evidence type="ECO:0000313" key="1">
    <source>
        <dbReference type="EMBL" id="VDN14594.1"/>
    </source>
</evidence>